<feature type="transmembrane region" description="Helical" evidence="6">
    <location>
        <begin position="321"/>
        <end position="340"/>
    </location>
</feature>
<feature type="transmembrane region" description="Helical" evidence="6">
    <location>
        <begin position="366"/>
        <end position="386"/>
    </location>
</feature>
<sequence length="529" mass="56475">MTFPSQAPAAEQPTRAESEHSGADDSHKSKLGAPGDEEGRTLGLISACGATFNRIVGTGVFATTSTLFAQSGSVGMVLIYYVIGALIAGAGFAVYAEFACALPKNGGELNYLQHAYRRPKHLVLALYASQALLLGQAAGNAGVAGRYFWRAGGNAPSQWSSRAIGVAVIVSAVLLHGTSIKWGVRFQNAIGAFKIAIMLVIVFAGFAALGGHTRVPVVPSNFDNAFAGSRSDIYGIASCIYNALWSYVGFSNTLYAAGELKNPTRTIRRMGPIVIGGVAVLYVLIQVAYFAAVPREQILASTQIIAAEFFANVFGERSARALSVFVALSATANVYAVIFAQGRVNQALGRDGLVPFSKVLASNRPFNAPLAGLAWHAVVTLVILLAPPAGDAYNFVLNLSSYPLNVINTAVGFALVLAYLPLSLRPAWAREWTSPFRATLPVAVFFTLVSAFLVVVPWLPPVRADESVYDTLWYALAPAVSIGIFALGAVYWLVWYHVLPRLGGYTLVPVDTRLSDNTRVTVYEKRKTE</sequence>
<keyword evidence="3 6" id="KW-1133">Transmembrane helix</keyword>
<dbReference type="OrthoDB" id="5982228at2759"/>
<dbReference type="PANTHER" id="PTHR11785">
    <property type="entry name" value="AMINO ACID TRANSPORTER"/>
    <property type="match status" value="1"/>
</dbReference>
<evidence type="ECO:0000313" key="7">
    <source>
        <dbReference type="EMBL" id="PWN95719.1"/>
    </source>
</evidence>
<dbReference type="Gene3D" id="1.20.1740.10">
    <property type="entry name" value="Amino acid/polyamine transporter I"/>
    <property type="match status" value="1"/>
</dbReference>
<reference evidence="7 8" key="1">
    <citation type="journal article" date="2018" name="Mol. Biol. Evol.">
        <title>Broad Genomic Sampling Reveals a Smut Pathogenic Ancestry of the Fungal Clade Ustilaginomycotina.</title>
        <authorList>
            <person name="Kijpornyongpan T."/>
            <person name="Mondo S.J."/>
            <person name="Barry K."/>
            <person name="Sandor L."/>
            <person name="Lee J."/>
            <person name="Lipzen A."/>
            <person name="Pangilinan J."/>
            <person name="LaButti K."/>
            <person name="Hainaut M."/>
            <person name="Henrissat B."/>
            <person name="Grigoriev I.V."/>
            <person name="Spatafora J.W."/>
            <person name="Aime M.C."/>
        </authorList>
    </citation>
    <scope>NUCLEOTIDE SEQUENCE [LARGE SCALE GENOMIC DNA]</scope>
    <source>
        <strain evidence="7 8">MCA 4186</strain>
    </source>
</reference>
<feature type="transmembrane region" description="Helical" evidence="6">
    <location>
        <begin position="406"/>
        <end position="424"/>
    </location>
</feature>
<dbReference type="PANTHER" id="PTHR11785:SF498">
    <property type="entry name" value="HIGH-AFFINITY METHIONINE PERMEASE"/>
    <property type="match status" value="1"/>
</dbReference>
<feature type="transmembrane region" description="Helical" evidence="6">
    <location>
        <begin position="122"/>
        <end position="139"/>
    </location>
</feature>
<proteinExistence type="predicted"/>
<dbReference type="PIRSF" id="PIRSF006060">
    <property type="entry name" value="AA_transporter"/>
    <property type="match status" value="1"/>
</dbReference>
<accession>A0A316Z2D2</accession>
<evidence type="ECO:0000256" key="3">
    <source>
        <dbReference type="ARBA" id="ARBA00022989"/>
    </source>
</evidence>
<protein>
    <submittedName>
        <fullName evidence="7">Amino acid transporter</fullName>
    </submittedName>
</protein>
<keyword evidence="4 6" id="KW-0472">Membrane</keyword>
<dbReference type="GeneID" id="37272189"/>
<organism evidence="7 8">
    <name type="scientific">Tilletiopsis washingtonensis</name>
    <dbReference type="NCBI Taxonomy" id="58919"/>
    <lineage>
        <taxon>Eukaryota</taxon>
        <taxon>Fungi</taxon>
        <taxon>Dikarya</taxon>
        <taxon>Basidiomycota</taxon>
        <taxon>Ustilaginomycotina</taxon>
        <taxon>Exobasidiomycetes</taxon>
        <taxon>Entylomatales</taxon>
        <taxon>Entylomatales incertae sedis</taxon>
        <taxon>Tilletiopsis</taxon>
    </lineage>
</organism>
<feature type="transmembrane region" description="Helical" evidence="6">
    <location>
        <begin position="270"/>
        <end position="292"/>
    </location>
</feature>
<dbReference type="AlphaFoldDB" id="A0A316Z2D2"/>
<dbReference type="Proteomes" id="UP000245946">
    <property type="component" value="Unassembled WGS sequence"/>
</dbReference>
<dbReference type="Pfam" id="PF13520">
    <property type="entry name" value="AA_permease_2"/>
    <property type="match status" value="1"/>
</dbReference>
<feature type="transmembrane region" description="Helical" evidence="6">
    <location>
        <begin position="471"/>
        <end position="494"/>
    </location>
</feature>
<dbReference type="EMBL" id="KZ819303">
    <property type="protein sequence ID" value="PWN95719.1"/>
    <property type="molecule type" value="Genomic_DNA"/>
</dbReference>
<dbReference type="InterPro" id="IPR002293">
    <property type="entry name" value="AA/rel_permease1"/>
</dbReference>
<keyword evidence="8" id="KW-1185">Reference proteome</keyword>
<comment type="subcellular location">
    <subcellularLocation>
        <location evidence="1">Membrane</location>
        <topology evidence="1">Multi-pass membrane protein</topology>
    </subcellularLocation>
</comment>
<feature type="transmembrane region" description="Helical" evidence="6">
    <location>
        <begin position="436"/>
        <end position="459"/>
    </location>
</feature>
<feature type="transmembrane region" description="Helical" evidence="6">
    <location>
        <begin position="78"/>
        <end position="102"/>
    </location>
</feature>
<dbReference type="STRING" id="58919.A0A316Z2D2"/>
<keyword evidence="2 6" id="KW-0812">Transmembrane</keyword>
<dbReference type="GO" id="GO:0016020">
    <property type="term" value="C:membrane"/>
    <property type="evidence" value="ECO:0007669"/>
    <property type="project" value="UniProtKB-SubCell"/>
</dbReference>
<feature type="transmembrane region" description="Helical" evidence="6">
    <location>
        <begin position="192"/>
        <end position="213"/>
    </location>
</feature>
<evidence type="ECO:0000256" key="1">
    <source>
        <dbReference type="ARBA" id="ARBA00004141"/>
    </source>
</evidence>
<evidence type="ECO:0000313" key="8">
    <source>
        <dbReference type="Proteomes" id="UP000245946"/>
    </source>
</evidence>
<dbReference type="GO" id="GO:0015179">
    <property type="term" value="F:L-amino acid transmembrane transporter activity"/>
    <property type="evidence" value="ECO:0007669"/>
    <property type="project" value="TreeGrafter"/>
</dbReference>
<evidence type="ECO:0000256" key="2">
    <source>
        <dbReference type="ARBA" id="ARBA00022692"/>
    </source>
</evidence>
<evidence type="ECO:0000256" key="6">
    <source>
        <dbReference type="SAM" id="Phobius"/>
    </source>
</evidence>
<feature type="transmembrane region" description="Helical" evidence="6">
    <location>
        <begin position="159"/>
        <end position="180"/>
    </location>
</feature>
<evidence type="ECO:0000256" key="5">
    <source>
        <dbReference type="SAM" id="MobiDB-lite"/>
    </source>
</evidence>
<name>A0A316Z2D2_9BASI</name>
<feature type="transmembrane region" description="Helical" evidence="6">
    <location>
        <begin position="233"/>
        <end position="258"/>
    </location>
</feature>
<evidence type="ECO:0000256" key="4">
    <source>
        <dbReference type="ARBA" id="ARBA00023136"/>
    </source>
</evidence>
<dbReference type="RefSeq" id="XP_025595998.1">
    <property type="nucleotide sequence ID" value="XM_025744645.1"/>
</dbReference>
<feature type="region of interest" description="Disordered" evidence="5">
    <location>
        <begin position="1"/>
        <end position="37"/>
    </location>
</feature>
<dbReference type="InterPro" id="IPR050598">
    <property type="entry name" value="AminoAcid_Transporter"/>
</dbReference>
<feature type="compositionally biased region" description="Basic and acidic residues" evidence="5">
    <location>
        <begin position="14"/>
        <end position="28"/>
    </location>
</feature>
<gene>
    <name evidence="7" type="ORF">FA09DRAFT_344270</name>
</gene>